<dbReference type="GO" id="GO:0048471">
    <property type="term" value="C:perinuclear region of cytoplasm"/>
    <property type="evidence" value="ECO:0007669"/>
    <property type="project" value="Ensembl"/>
</dbReference>
<feature type="region of interest" description="Disordered" evidence="1">
    <location>
        <begin position="1"/>
        <end position="131"/>
    </location>
</feature>
<feature type="region of interest" description="Disordered" evidence="1">
    <location>
        <begin position="674"/>
        <end position="726"/>
    </location>
</feature>
<dbReference type="GO" id="GO:1903589">
    <property type="term" value="P:positive regulation of blood vessel endothelial cell proliferation involved in sprouting angiogenesis"/>
    <property type="evidence" value="ECO:0007669"/>
    <property type="project" value="Ensembl"/>
</dbReference>
<feature type="compositionally biased region" description="Basic and acidic residues" evidence="1">
    <location>
        <begin position="324"/>
        <end position="333"/>
    </location>
</feature>
<dbReference type="Proteomes" id="UP000694547">
    <property type="component" value="Chromosome 5"/>
</dbReference>
<dbReference type="Pfam" id="PF15351">
    <property type="entry name" value="JCAD"/>
    <property type="match status" value="1"/>
</dbReference>
<name>A0A8C8VYX2_PERMB</name>
<feature type="region of interest" description="Disordered" evidence="1">
    <location>
        <begin position="253"/>
        <end position="419"/>
    </location>
</feature>
<feature type="region of interest" description="Disordered" evidence="1">
    <location>
        <begin position="475"/>
        <end position="552"/>
    </location>
</feature>
<feature type="compositionally biased region" description="Basic and acidic residues" evidence="1">
    <location>
        <begin position="1303"/>
        <end position="1315"/>
    </location>
</feature>
<dbReference type="Ensembl" id="ENSPEMT00000026814.2">
    <property type="protein sequence ID" value="ENSPEMP00000022447.2"/>
    <property type="gene ID" value="ENSPEMG00000019810.2"/>
</dbReference>
<feature type="compositionally biased region" description="Pro residues" evidence="1">
    <location>
        <begin position="343"/>
        <end position="357"/>
    </location>
</feature>
<feature type="compositionally biased region" description="Basic and acidic residues" evidence="1">
    <location>
        <begin position="1175"/>
        <end position="1184"/>
    </location>
</feature>
<feature type="compositionally biased region" description="Basic and acidic residues" evidence="1">
    <location>
        <begin position="15"/>
        <end position="31"/>
    </location>
</feature>
<feature type="compositionally biased region" description="Polar residues" evidence="1">
    <location>
        <begin position="754"/>
        <end position="775"/>
    </location>
</feature>
<feature type="compositionally biased region" description="Polar residues" evidence="1">
    <location>
        <begin position="85"/>
        <end position="109"/>
    </location>
</feature>
<dbReference type="GO" id="GO:1903672">
    <property type="term" value="P:positive regulation of sprouting angiogenesis"/>
    <property type="evidence" value="ECO:0007669"/>
    <property type="project" value="Ensembl"/>
</dbReference>
<dbReference type="GO" id="GO:0005912">
    <property type="term" value="C:adherens junction"/>
    <property type="evidence" value="ECO:0007669"/>
    <property type="project" value="Ensembl"/>
</dbReference>
<organism evidence="2 3">
    <name type="scientific">Peromyscus maniculatus bairdii</name>
    <name type="common">Prairie deer mouse</name>
    <dbReference type="NCBI Taxonomy" id="230844"/>
    <lineage>
        <taxon>Eukaryota</taxon>
        <taxon>Metazoa</taxon>
        <taxon>Chordata</taxon>
        <taxon>Craniata</taxon>
        <taxon>Vertebrata</taxon>
        <taxon>Euteleostomi</taxon>
        <taxon>Mammalia</taxon>
        <taxon>Eutheria</taxon>
        <taxon>Euarchontoglires</taxon>
        <taxon>Glires</taxon>
        <taxon>Rodentia</taxon>
        <taxon>Myomorpha</taxon>
        <taxon>Muroidea</taxon>
        <taxon>Cricetidae</taxon>
        <taxon>Neotominae</taxon>
        <taxon>Peromyscus</taxon>
    </lineage>
</organism>
<feature type="region of interest" description="Disordered" evidence="1">
    <location>
        <begin position="833"/>
        <end position="953"/>
    </location>
</feature>
<feature type="compositionally biased region" description="Basic and acidic residues" evidence="1">
    <location>
        <begin position="864"/>
        <end position="883"/>
    </location>
</feature>
<feature type="compositionally biased region" description="Pro residues" evidence="1">
    <location>
        <begin position="255"/>
        <end position="269"/>
    </location>
</feature>
<feature type="region of interest" description="Disordered" evidence="1">
    <location>
        <begin position="1161"/>
        <end position="1184"/>
    </location>
</feature>
<protein>
    <submittedName>
        <fullName evidence="2">Junctional cadherin 5 associated</fullName>
    </submittedName>
</protein>
<dbReference type="PANTHER" id="PTHR34757:SF1">
    <property type="entry name" value="JUNCTIONAL CADHERIN 5-ASSOCIATED PROTEIN"/>
    <property type="match status" value="1"/>
</dbReference>
<keyword evidence="3" id="KW-1185">Reference proteome</keyword>
<sequence>MYSVEDLLISHGYKPAREVSAPRKDKSEGCRPTRTRTRAGQGLLNGYEDGPTAHAHSKSSLGTGHVSSSESRSSKPRGHHRERQSTSASRTPEAGFSNQPVLTWSSQPHIGSDHAYRSRGRQEGSGLLGPRGWDDVEIRRMAQAHSLPVQVRESPWEVAGRTEHVIKKAIWEEELRTPDVSLESWEQPRKLGRQVSEGDRERMFQDLYQFVQGEHVLTSQNKKKSQSLPRVLSPESLRFAEIPISLHDGHLPGVPKVPPYPPSCPPPLEPTRNLEKASSSGPFPRPRFGKPLKTPCSGSHPQPRGEDAFQDHQHRGPRGSQPTRSKESRHEVGVLDTGLEPPGYVPPPSYRSPPQHIPNPYLEEPVPRHMGSSQSQQQQLPEKAEASCPLPPGSLVARNPYDPTPGTPPQGLPPHPYPFAAHGGSIEYIPFDDPRIRHIKVALPPEYYEKAKLDDIPYNSGIATHEPALGKRQYDGALLSPQGPTPPSGNEQGSAFAHSSPRWLRGHIPVDMEHGGFPGQTEEPVMRGLGTDVRDSQPESHASSPQPQSEGTCKTYTKLKKFETGIQTKKSSKKKANATIFCLVSVPVKSESLLPDTDTNNNDLKLGADKTHGLCQGPGLEEQSLLSMSSTDLELQALMGSMAWRRTSPRQGLGEPEDGQTDDLRFLHLIKPRELQPSGSWPGHQYRDKQTQTSFPEDSKSSHLPHAAKPGESSNTAPTPACPEPTASEVHLHAALASGDPNQKPSVPHLRGQRSLSPSRNSAFSRTSPAVSQASMPKGVSGEPPGASPVPKPEVVKGETTAGQCNSTQLFGQFLLKPVSRRPWDLISQLESFNKELQEEEESHGASGGSSREDSEAEQPEDCADSRAKTGSRHETSQERRAEPQPAALVQEESGFQARRLRNESENWSEEPRPGRAQAHPQSRGQSQEEDSRAVLVRQRRTDGSLVAEQSQEVLNGMCERDISTSPLSRMAPSDTKSAPFFYLAELRGSQELTKVSNALGSVQLGRETPPEVGSGDERDSEVLLPLADKYRGLSTPDLRSLGLTLGQEQSVYKSEPLGIENSVEVLPSESLQERAERILGIEVAMESLLPGARRGGQSQLPEPGASACNLEPSREDSSASLAPSGGRTVAADAFYGRRKCGWTASPLFVGDRAPQASVCSDVDGLPASQATSPEPEKKDEEAKPPFKSTLFHFMEKASSPVGSEKRLRSPSRMIESLQEKLASPPRKADTDRLVRMREINSLSRMRCLNSTSANSMEEPDHLKATPSQAWPSGGLMYPSGRDQAWQAGHLSSVSQDVIPQEENGHPEVPREKLSNQDLWCAESYDPSRVERV</sequence>
<dbReference type="GO" id="GO:0032587">
    <property type="term" value="C:ruffle membrane"/>
    <property type="evidence" value="ECO:0007669"/>
    <property type="project" value="Ensembl"/>
</dbReference>
<dbReference type="GO" id="GO:1900748">
    <property type="term" value="P:positive regulation of vascular endothelial growth factor signaling pathway"/>
    <property type="evidence" value="ECO:0007669"/>
    <property type="project" value="Ensembl"/>
</dbReference>
<feature type="region of interest" description="Disordered" evidence="1">
    <location>
        <begin position="1253"/>
        <end position="1333"/>
    </location>
</feature>
<evidence type="ECO:0000313" key="2">
    <source>
        <dbReference type="Ensembl" id="ENSPEMP00000022447.2"/>
    </source>
</evidence>
<feature type="compositionally biased region" description="Low complexity" evidence="1">
    <location>
        <begin position="716"/>
        <end position="726"/>
    </location>
</feature>
<feature type="compositionally biased region" description="Pro residues" evidence="1">
    <location>
        <begin position="402"/>
        <end position="417"/>
    </location>
</feature>
<evidence type="ECO:0000256" key="1">
    <source>
        <dbReference type="SAM" id="MobiDB-lite"/>
    </source>
</evidence>
<feature type="compositionally biased region" description="Polar residues" evidence="1">
    <location>
        <begin position="371"/>
        <end position="380"/>
    </location>
</feature>
<dbReference type="GO" id="GO:0090050">
    <property type="term" value="P:positive regulation of cell migration involved in sprouting angiogenesis"/>
    <property type="evidence" value="ECO:0007669"/>
    <property type="project" value="Ensembl"/>
</dbReference>
<proteinExistence type="predicted"/>
<reference evidence="2" key="2">
    <citation type="submission" date="2025-08" db="UniProtKB">
        <authorList>
            <consortium name="Ensembl"/>
        </authorList>
    </citation>
    <scope>IDENTIFICATION</scope>
</reference>
<accession>A0A8C8VYX2</accession>
<dbReference type="GO" id="GO:0043410">
    <property type="term" value="P:positive regulation of MAPK cascade"/>
    <property type="evidence" value="ECO:0007669"/>
    <property type="project" value="Ensembl"/>
</dbReference>
<feature type="region of interest" description="Disordered" evidence="1">
    <location>
        <begin position="1093"/>
        <end position="1127"/>
    </location>
</feature>
<reference evidence="2 3" key="1">
    <citation type="submission" date="2018-10" db="EMBL/GenBank/DDBJ databases">
        <title>Improved assembly of the deer mouse Peromyscus maniculatus genome.</title>
        <authorList>
            <person name="Lassance J.-M."/>
            <person name="Hoekstra H.E."/>
        </authorList>
    </citation>
    <scope>NUCLEOTIDE SEQUENCE [LARGE SCALE GENOMIC DNA]</scope>
</reference>
<dbReference type="GeneTree" id="ENSGT00390000015348"/>
<dbReference type="InterPro" id="IPR028221">
    <property type="entry name" value="JCAD"/>
</dbReference>
<reference evidence="2" key="3">
    <citation type="submission" date="2025-09" db="UniProtKB">
        <authorList>
            <consortium name="Ensembl"/>
        </authorList>
    </citation>
    <scope>IDENTIFICATION</scope>
</reference>
<feature type="compositionally biased region" description="Polar residues" evidence="1">
    <location>
        <begin position="539"/>
        <end position="552"/>
    </location>
</feature>
<evidence type="ECO:0000313" key="3">
    <source>
        <dbReference type="Proteomes" id="UP000694547"/>
    </source>
</evidence>
<feature type="compositionally biased region" description="Basic and acidic residues" evidence="1">
    <location>
        <begin position="111"/>
        <end position="122"/>
    </location>
</feature>
<feature type="compositionally biased region" description="Basic and acidic residues" evidence="1">
    <location>
        <begin position="303"/>
        <end position="314"/>
    </location>
</feature>
<dbReference type="PANTHER" id="PTHR34757">
    <property type="entry name" value="JUNCTIONAL PROTEIN ASSOCIATED WITH CORONARY ARTERY DISEASE"/>
    <property type="match status" value="1"/>
</dbReference>
<feature type="compositionally biased region" description="Basic and acidic residues" evidence="1">
    <location>
        <begin position="901"/>
        <end position="914"/>
    </location>
</feature>
<feature type="region of interest" description="Disordered" evidence="1">
    <location>
        <begin position="738"/>
        <end position="808"/>
    </location>
</feature>